<evidence type="ECO:0000256" key="1">
    <source>
        <dbReference type="ARBA" id="ARBA00004477"/>
    </source>
</evidence>
<keyword evidence="4 7" id="KW-0256">Endoplasmic reticulum</keyword>
<dbReference type="InterPro" id="IPR051987">
    <property type="entry name" value="Sigma-2_receptor-like"/>
</dbReference>
<dbReference type="InterPro" id="IPR033118">
    <property type="entry name" value="EXPERA"/>
</dbReference>
<evidence type="ECO:0000256" key="7">
    <source>
        <dbReference type="PIRNR" id="PIRNR031032"/>
    </source>
</evidence>
<comment type="caution">
    <text evidence="9">The sequence shown here is derived from an EMBL/GenBank/DDBJ whole genome shotgun (WGS) entry which is preliminary data.</text>
</comment>
<evidence type="ECO:0000256" key="5">
    <source>
        <dbReference type="ARBA" id="ARBA00022989"/>
    </source>
</evidence>
<evidence type="ECO:0000313" key="10">
    <source>
        <dbReference type="Proteomes" id="UP000886653"/>
    </source>
</evidence>
<dbReference type="GO" id="GO:0005789">
    <property type="term" value="C:endoplasmic reticulum membrane"/>
    <property type="evidence" value="ECO:0007669"/>
    <property type="project" value="UniProtKB-SubCell"/>
</dbReference>
<feature type="transmembrane region" description="Helical" evidence="7">
    <location>
        <begin position="102"/>
        <end position="126"/>
    </location>
</feature>
<keyword evidence="3 7" id="KW-0812">Transmembrane</keyword>
<feature type="transmembrane region" description="Helical" evidence="7">
    <location>
        <begin position="72"/>
        <end position="90"/>
    </location>
</feature>
<evidence type="ECO:0000259" key="8">
    <source>
        <dbReference type="PROSITE" id="PS51751"/>
    </source>
</evidence>
<dbReference type="InterPro" id="IPR016964">
    <property type="entry name" value="Sigma2_recept"/>
</dbReference>
<organism evidence="9 10">
    <name type="scientific">Cronartium quercuum f. sp. fusiforme G11</name>
    <dbReference type="NCBI Taxonomy" id="708437"/>
    <lineage>
        <taxon>Eukaryota</taxon>
        <taxon>Fungi</taxon>
        <taxon>Dikarya</taxon>
        <taxon>Basidiomycota</taxon>
        <taxon>Pucciniomycotina</taxon>
        <taxon>Pucciniomycetes</taxon>
        <taxon>Pucciniales</taxon>
        <taxon>Coleosporiaceae</taxon>
        <taxon>Cronartium</taxon>
    </lineage>
</organism>
<gene>
    <name evidence="9" type="ORF">CROQUDRAFT_75529</name>
</gene>
<dbReference type="PROSITE" id="PS51751">
    <property type="entry name" value="EXPERA"/>
    <property type="match status" value="1"/>
</dbReference>
<feature type="transmembrane region" description="Helical" evidence="7">
    <location>
        <begin position="138"/>
        <end position="161"/>
    </location>
</feature>
<protein>
    <recommendedName>
        <fullName evidence="7">Efficient mitochondria targeting-associated protein 19</fullName>
    </recommendedName>
</protein>
<name>A0A9P6NRL0_9BASI</name>
<keyword evidence="6 7" id="KW-0472">Membrane</keyword>
<dbReference type="PANTHER" id="PTHR31204:SF1">
    <property type="entry name" value="SIGMA INTRACELLULAR RECEPTOR 2"/>
    <property type="match status" value="1"/>
</dbReference>
<evidence type="ECO:0000256" key="6">
    <source>
        <dbReference type="ARBA" id="ARBA00023136"/>
    </source>
</evidence>
<dbReference type="OrthoDB" id="433124at2759"/>
<proteinExistence type="inferred from homology"/>
<evidence type="ECO:0000256" key="3">
    <source>
        <dbReference type="ARBA" id="ARBA00022692"/>
    </source>
</evidence>
<dbReference type="PIRSF" id="PIRSF031032">
    <property type="entry name" value="TMP_97_prd"/>
    <property type="match status" value="1"/>
</dbReference>
<evidence type="ECO:0000256" key="2">
    <source>
        <dbReference type="ARBA" id="ARBA00009096"/>
    </source>
</evidence>
<sequence>MSSEGSARPTRDRLYISFLAVHAIATIAIDVQPIAPAALIPTLFKNLMNFYQSVSNDPLMIGASSGDPKYLWFRWFLAHEFIFFLPAYVFGIRGLLRDDPAIYPLLLAYGAAATTTTATCLVDLCFGSDSMSLTTEQFILLLSSYVPFFLIPLIILIDMYLRIATLLKAASKKHKTT</sequence>
<evidence type="ECO:0000313" key="9">
    <source>
        <dbReference type="EMBL" id="KAG0148280.1"/>
    </source>
</evidence>
<evidence type="ECO:0000256" key="4">
    <source>
        <dbReference type="ARBA" id="ARBA00022824"/>
    </source>
</evidence>
<reference evidence="9" key="1">
    <citation type="submission" date="2013-11" db="EMBL/GenBank/DDBJ databases">
        <title>Genome sequence of the fusiform rust pathogen reveals effectors for host alternation and coevolution with pine.</title>
        <authorList>
            <consortium name="DOE Joint Genome Institute"/>
            <person name="Smith K."/>
            <person name="Pendleton A."/>
            <person name="Kubisiak T."/>
            <person name="Anderson C."/>
            <person name="Salamov A."/>
            <person name="Aerts A."/>
            <person name="Riley R."/>
            <person name="Clum A."/>
            <person name="Lindquist E."/>
            <person name="Ence D."/>
            <person name="Campbell M."/>
            <person name="Kronenberg Z."/>
            <person name="Feau N."/>
            <person name="Dhillon B."/>
            <person name="Hamelin R."/>
            <person name="Burleigh J."/>
            <person name="Smith J."/>
            <person name="Yandell M."/>
            <person name="Nelson C."/>
            <person name="Grigoriev I."/>
            <person name="Davis J."/>
        </authorList>
    </citation>
    <scope>NUCLEOTIDE SEQUENCE</scope>
    <source>
        <strain evidence="9">G11</strain>
    </source>
</reference>
<keyword evidence="10" id="KW-1185">Reference proteome</keyword>
<dbReference type="Proteomes" id="UP000886653">
    <property type="component" value="Unassembled WGS sequence"/>
</dbReference>
<dbReference type="AlphaFoldDB" id="A0A9P6NRL0"/>
<comment type="similarity">
    <text evidence="2">Belongs to the TMEM97/sigma-2 receptor family.</text>
</comment>
<dbReference type="EMBL" id="MU167238">
    <property type="protein sequence ID" value="KAG0148280.1"/>
    <property type="molecule type" value="Genomic_DNA"/>
</dbReference>
<accession>A0A9P6NRL0</accession>
<feature type="transmembrane region" description="Helical" evidence="7">
    <location>
        <begin position="14"/>
        <end position="35"/>
    </location>
</feature>
<dbReference type="PANTHER" id="PTHR31204">
    <property type="entry name" value="SIGMA INTRACELLULAR RECEPTOR 2"/>
    <property type="match status" value="1"/>
</dbReference>
<comment type="subcellular location">
    <subcellularLocation>
        <location evidence="1">Endoplasmic reticulum membrane</location>
        <topology evidence="1">Multi-pass membrane protein</topology>
    </subcellularLocation>
</comment>
<feature type="domain" description="EXPERA" evidence="8">
    <location>
        <begin position="11"/>
        <end position="156"/>
    </location>
</feature>
<dbReference type="Pfam" id="PF05241">
    <property type="entry name" value="EBP"/>
    <property type="match status" value="1"/>
</dbReference>
<keyword evidence="5 7" id="KW-1133">Transmembrane helix</keyword>